<dbReference type="PROSITE" id="PS51257">
    <property type="entry name" value="PROKAR_LIPOPROTEIN"/>
    <property type="match status" value="1"/>
</dbReference>
<keyword evidence="2" id="KW-1185">Reference proteome</keyword>
<proteinExistence type="predicted"/>
<protein>
    <recommendedName>
        <fullName evidence="3">Lipoprotein</fullName>
    </recommendedName>
</protein>
<dbReference type="Proteomes" id="UP000216840">
    <property type="component" value="Unassembled WGS sequence"/>
</dbReference>
<evidence type="ECO:0008006" key="3">
    <source>
        <dbReference type="Google" id="ProtNLM"/>
    </source>
</evidence>
<dbReference type="AlphaFoldDB" id="A0A265US91"/>
<organism evidence="1 2">
    <name type="scientific">Winogradskyella aurantia</name>
    <dbReference type="NCBI Taxonomy" id="1915063"/>
    <lineage>
        <taxon>Bacteria</taxon>
        <taxon>Pseudomonadati</taxon>
        <taxon>Bacteroidota</taxon>
        <taxon>Flavobacteriia</taxon>
        <taxon>Flavobacteriales</taxon>
        <taxon>Flavobacteriaceae</taxon>
        <taxon>Winogradskyella</taxon>
    </lineage>
</organism>
<evidence type="ECO:0000313" key="2">
    <source>
        <dbReference type="Proteomes" id="UP000216840"/>
    </source>
</evidence>
<name>A0A265US91_9FLAO</name>
<gene>
    <name evidence="1" type="ORF">CA834_11050</name>
</gene>
<dbReference type="EMBL" id="NGJN01000005">
    <property type="protein sequence ID" value="OZV68175.1"/>
    <property type="molecule type" value="Genomic_DNA"/>
</dbReference>
<evidence type="ECO:0000313" key="1">
    <source>
        <dbReference type="EMBL" id="OZV68175.1"/>
    </source>
</evidence>
<sequence>MKLNNSLLILMIIGFLGCKQKPSEEKIVEVKNPKVVNFDNKLAFNEFSKLNLDDKCVNLLDPTNTSEAERKSVINSWSNFHKNVTRFLKEEKFDWEVADSTISIYNRIYFDKNGNINYYVFNINNPSITEEKKAEFENVLLKFSKDVQLDLQRNQAFSQCGKTTYVNY</sequence>
<dbReference type="OrthoDB" id="1189091at2"/>
<reference evidence="1 2" key="1">
    <citation type="submission" date="2017-05" db="EMBL/GenBank/DDBJ databases">
        <title>The draft genome sequence of Idiomarina salinarum WNB302.</title>
        <authorList>
            <person name="Sun Y."/>
            <person name="Chen B."/>
            <person name="Du Z."/>
        </authorList>
    </citation>
    <scope>NUCLEOTIDE SEQUENCE [LARGE SCALE GENOMIC DNA]</scope>
    <source>
        <strain evidence="1 2">WNB302</strain>
    </source>
</reference>
<dbReference type="RefSeq" id="WP_094968761.1">
    <property type="nucleotide sequence ID" value="NZ_NGJN01000005.1"/>
</dbReference>
<accession>A0A265US91</accession>
<comment type="caution">
    <text evidence="1">The sequence shown here is derived from an EMBL/GenBank/DDBJ whole genome shotgun (WGS) entry which is preliminary data.</text>
</comment>